<sequence length="101" mass="11110">MAAIKRKVDDAAEGGEPDTSSHAHIIPLGAGSEVGRSCIIFKYQDKTVMFDCGIHPAYKGMDSLPLLDEIDIDTVDVALITHFHLDHCAAVPYLLRKTRFK</sequence>
<dbReference type="GO" id="GO:0004521">
    <property type="term" value="F:RNA endonuclease activity"/>
    <property type="evidence" value="ECO:0007669"/>
    <property type="project" value="TreeGrafter"/>
</dbReference>
<accession>A0A2J7X7Y4</accession>
<dbReference type="GO" id="GO:0003723">
    <property type="term" value="F:RNA binding"/>
    <property type="evidence" value="ECO:0007669"/>
    <property type="project" value="TreeGrafter"/>
</dbReference>
<feature type="region of interest" description="Disordered" evidence="1">
    <location>
        <begin position="1"/>
        <end position="24"/>
    </location>
</feature>
<evidence type="ECO:0000259" key="2">
    <source>
        <dbReference type="Pfam" id="PF00753"/>
    </source>
</evidence>
<gene>
    <name evidence="3" type="ORF">TSOC_015397</name>
</gene>
<name>A0A2J7X7Y4_9CHLO</name>
<dbReference type="Gene3D" id="3.60.15.10">
    <property type="entry name" value="Ribonuclease Z/Hydroxyacylglutathione hydrolase-like"/>
    <property type="match status" value="1"/>
</dbReference>
<dbReference type="PANTHER" id="PTHR11203:SF11">
    <property type="entry name" value="CLEAVAGE AND POLYADENYLATION SPECIFICITY FACTOR SUBUNIT 3"/>
    <property type="match status" value="1"/>
</dbReference>
<dbReference type="OrthoDB" id="10249535at2759"/>
<proteinExistence type="predicted"/>
<dbReference type="AlphaFoldDB" id="A0A2J7X7Y4"/>
<dbReference type="EMBL" id="PGGS01005277">
    <property type="protein sequence ID" value="PNG71874.1"/>
    <property type="molecule type" value="Genomic_DNA"/>
</dbReference>
<dbReference type="GO" id="GO:0006398">
    <property type="term" value="P:mRNA 3'-end processing by stem-loop binding and cleavage"/>
    <property type="evidence" value="ECO:0007669"/>
    <property type="project" value="TreeGrafter"/>
</dbReference>
<feature type="non-terminal residue" evidence="3">
    <location>
        <position position="101"/>
    </location>
</feature>
<feature type="compositionally biased region" description="Basic and acidic residues" evidence="1">
    <location>
        <begin position="1"/>
        <end position="10"/>
    </location>
</feature>
<protein>
    <submittedName>
        <fullName evidence="3">Cleavage and polyadenylation specificity factor subunit 3</fullName>
    </submittedName>
</protein>
<organism evidence="3 4">
    <name type="scientific">Tetrabaena socialis</name>
    <dbReference type="NCBI Taxonomy" id="47790"/>
    <lineage>
        <taxon>Eukaryota</taxon>
        <taxon>Viridiplantae</taxon>
        <taxon>Chlorophyta</taxon>
        <taxon>core chlorophytes</taxon>
        <taxon>Chlorophyceae</taxon>
        <taxon>CS clade</taxon>
        <taxon>Chlamydomonadales</taxon>
        <taxon>Tetrabaenaceae</taxon>
        <taxon>Tetrabaena</taxon>
    </lineage>
</organism>
<dbReference type="InterPro" id="IPR036866">
    <property type="entry name" value="RibonucZ/Hydroxyglut_hydro"/>
</dbReference>
<evidence type="ECO:0000313" key="4">
    <source>
        <dbReference type="Proteomes" id="UP000236333"/>
    </source>
</evidence>
<reference evidence="3 4" key="1">
    <citation type="journal article" date="2017" name="Mol. Biol. Evol.">
        <title>The 4-celled Tetrabaena socialis nuclear genome reveals the essential components for genetic control of cell number at the origin of multicellularity in the volvocine lineage.</title>
        <authorList>
            <person name="Featherston J."/>
            <person name="Arakaki Y."/>
            <person name="Hanschen E.R."/>
            <person name="Ferris P.J."/>
            <person name="Michod R.E."/>
            <person name="Olson B.J.S.C."/>
            <person name="Nozaki H."/>
            <person name="Durand P.M."/>
        </authorList>
    </citation>
    <scope>NUCLEOTIDE SEQUENCE [LARGE SCALE GENOMIC DNA]</scope>
    <source>
        <strain evidence="3 4">NIES-571</strain>
    </source>
</reference>
<dbReference type="Proteomes" id="UP000236333">
    <property type="component" value="Unassembled WGS sequence"/>
</dbReference>
<dbReference type="Pfam" id="PF00753">
    <property type="entry name" value="Lactamase_B"/>
    <property type="match status" value="1"/>
</dbReference>
<dbReference type="SUPFAM" id="SSF56281">
    <property type="entry name" value="Metallo-hydrolase/oxidoreductase"/>
    <property type="match status" value="1"/>
</dbReference>
<feature type="domain" description="Metallo-beta-lactamase" evidence="2">
    <location>
        <begin position="35"/>
        <end position="100"/>
    </location>
</feature>
<evidence type="ECO:0000313" key="3">
    <source>
        <dbReference type="EMBL" id="PNG71874.1"/>
    </source>
</evidence>
<dbReference type="InterPro" id="IPR050698">
    <property type="entry name" value="MBL"/>
</dbReference>
<evidence type="ECO:0000256" key="1">
    <source>
        <dbReference type="SAM" id="MobiDB-lite"/>
    </source>
</evidence>
<comment type="caution">
    <text evidence="3">The sequence shown here is derived from an EMBL/GenBank/DDBJ whole genome shotgun (WGS) entry which is preliminary data.</text>
</comment>
<keyword evidence="4" id="KW-1185">Reference proteome</keyword>
<dbReference type="PANTHER" id="PTHR11203">
    <property type="entry name" value="CLEAVAGE AND POLYADENYLATION SPECIFICITY FACTOR FAMILY MEMBER"/>
    <property type="match status" value="1"/>
</dbReference>
<dbReference type="GO" id="GO:0004534">
    <property type="term" value="F:5'-3' RNA exonuclease activity"/>
    <property type="evidence" value="ECO:0007669"/>
    <property type="project" value="TreeGrafter"/>
</dbReference>
<dbReference type="InterPro" id="IPR001279">
    <property type="entry name" value="Metallo-B-lactamas"/>
</dbReference>
<dbReference type="GO" id="GO:0005847">
    <property type="term" value="C:mRNA cleavage and polyadenylation specificity factor complex"/>
    <property type="evidence" value="ECO:0007669"/>
    <property type="project" value="TreeGrafter"/>
</dbReference>